<dbReference type="AlphaFoldDB" id="A0A937DI74"/>
<dbReference type="Pfam" id="PF07308">
    <property type="entry name" value="DUF1456"/>
    <property type="match status" value="2"/>
</dbReference>
<dbReference type="InterPro" id="IPR009921">
    <property type="entry name" value="YehS-like"/>
</dbReference>
<proteinExistence type="predicted"/>
<dbReference type="Proteomes" id="UP000642920">
    <property type="component" value="Unassembled WGS sequence"/>
</dbReference>
<name>A0A937DI74_9BACT</name>
<evidence type="ECO:0000313" key="1">
    <source>
        <dbReference type="EMBL" id="MBL0764735.1"/>
    </source>
</evidence>
<gene>
    <name evidence="1" type="ORF">JKP34_05700</name>
</gene>
<dbReference type="PANTHER" id="PTHR37805:SF1">
    <property type="entry name" value="CYTOPLASMIC PROTEIN"/>
    <property type="match status" value="1"/>
</dbReference>
<keyword evidence="2" id="KW-1185">Reference proteome</keyword>
<dbReference type="PANTHER" id="PTHR37805">
    <property type="entry name" value="CYTOPLASMIC PROTEIN-RELATED"/>
    <property type="match status" value="1"/>
</dbReference>
<accession>A0A937DI74</accession>
<comment type="caution">
    <text evidence="1">The sequence shown here is derived from an EMBL/GenBank/DDBJ whole genome shotgun (WGS) entry which is preliminary data.</text>
</comment>
<protein>
    <submittedName>
        <fullName evidence="1">DUF1456 family protein</fullName>
    </submittedName>
</protein>
<organism evidence="1 2">
    <name type="scientific">Marivirga atlantica</name>
    <dbReference type="NCBI Taxonomy" id="1548457"/>
    <lineage>
        <taxon>Bacteria</taxon>
        <taxon>Pseudomonadati</taxon>
        <taxon>Bacteroidota</taxon>
        <taxon>Cytophagia</taxon>
        <taxon>Cytophagales</taxon>
        <taxon>Marivirgaceae</taxon>
        <taxon>Marivirga</taxon>
    </lineage>
</organism>
<reference evidence="1" key="1">
    <citation type="submission" date="2021-01" db="EMBL/GenBank/DDBJ databases">
        <title>Marivirga sp. nov., isolated from intertidal surface sediments.</title>
        <authorList>
            <person name="Zhang M."/>
        </authorList>
    </citation>
    <scope>NUCLEOTIDE SEQUENCE</scope>
    <source>
        <strain evidence="1">SM1354</strain>
    </source>
</reference>
<dbReference type="EMBL" id="JAERQG010000001">
    <property type="protein sequence ID" value="MBL0764735.1"/>
    <property type="molecule type" value="Genomic_DNA"/>
</dbReference>
<sequence length="156" mass="18291">MAALSNNDILRRLRYTFDFSDEQMIDIYEQADVKVTRSLISDWLKPETDADYKEMHDNQLAAFLNGFINLKRGKKEGVQPPIEKTLNNNLILKKLKIALTLKTEDIVELFELTDLKVSNTEITAFLRNPKQPQYRPFMDQFLRNFMLGLQIKHRGK</sequence>
<dbReference type="RefSeq" id="WP_201918583.1">
    <property type="nucleotide sequence ID" value="NZ_JAERQG010000001.1"/>
</dbReference>
<evidence type="ECO:0000313" key="2">
    <source>
        <dbReference type="Proteomes" id="UP000642920"/>
    </source>
</evidence>